<organism evidence="4">
    <name type="scientific">Brassica campestris</name>
    <name type="common">Field mustard</name>
    <dbReference type="NCBI Taxonomy" id="3711"/>
    <lineage>
        <taxon>Eukaryota</taxon>
        <taxon>Viridiplantae</taxon>
        <taxon>Streptophyta</taxon>
        <taxon>Embryophyta</taxon>
        <taxon>Tracheophyta</taxon>
        <taxon>Spermatophyta</taxon>
        <taxon>Magnoliopsida</taxon>
        <taxon>eudicotyledons</taxon>
        <taxon>Gunneridae</taxon>
        <taxon>Pentapetalae</taxon>
        <taxon>rosids</taxon>
        <taxon>malvids</taxon>
        <taxon>Brassicales</taxon>
        <taxon>Brassicaceae</taxon>
        <taxon>Brassiceae</taxon>
        <taxon>Brassica</taxon>
    </lineage>
</organism>
<dbReference type="EMBL" id="LR031577">
    <property type="protein sequence ID" value="VDD20100.1"/>
    <property type="molecule type" value="Genomic_DNA"/>
</dbReference>
<dbReference type="InterPro" id="IPR000504">
    <property type="entry name" value="RRM_dom"/>
</dbReference>
<evidence type="ECO:0000256" key="1">
    <source>
        <dbReference type="ARBA" id="ARBA00022884"/>
    </source>
</evidence>
<dbReference type="PANTHER" id="PTHR46809">
    <property type="entry name" value="STROMAL CELL-DERIVED FACTOR 2-LIKE PROTEIN"/>
    <property type="match status" value="1"/>
</dbReference>
<dbReference type="Gene3D" id="2.80.10.50">
    <property type="match status" value="1"/>
</dbReference>
<gene>
    <name evidence="4" type="ORF">BRAA10T44716Z</name>
</gene>
<dbReference type="Pfam" id="PF00076">
    <property type="entry name" value="RRM_1"/>
    <property type="match status" value="1"/>
</dbReference>
<proteinExistence type="predicted"/>
<sequence length="264" mass="30219">MMLYRRRRGIDNFSKMRAYLKLGDSKGDEVPEDTIKAVADTLRTSSALKVSEDGKKVGRSTELLKLEDLIEQLNARTVAASPFSYDVKREDVEAFFSQYGKVNSVRMPRHVAETRVFCGVALVEFPTEEDAQNVMKQSLVFAGLELEMKPKKEFDDDREKDEEKFDNYRTVLNPRQTDFGCFVLLYLSQGFESDHSHLHASPISGNLEVSCFGDDSNSDTGDHWKFTIEGSGKTWKQDQRVRLQHIDTSGYLHSHNTRVRLQHI</sequence>
<dbReference type="Gene3D" id="3.30.70.330">
    <property type="match status" value="1"/>
</dbReference>
<name>A0A3P6CZL0_BRACM</name>
<protein>
    <recommendedName>
        <fullName evidence="3">RRM domain-containing protein</fullName>
    </recommendedName>
</protein>
<dbReference type="InterPro" id="IPR012677">
    <property type="entry name" value="Nucleotide-bd_a/b_plait_sf"/>
</dbReference>
<evidence type="ECO:0000259" key="3">
    <source>
        <dbReference type="PROSITE" id="PS50102"/>
    </source>
</evidence>
<feature type="domain" description="RRM" evidence="3">
    <location>
        <begin position="76"/>
        <end position="153"/>
    </location>
</feature>
<dbReference type="SUPFAM" id="SSF82109">
    <property type="entry name" value="MIR domain"/>
    <property type="match status" value="1"/>
</dbReference>
<dbReference type="FunFam" id="3.30.70.330:FF:001017">
    <property type="entry name" value="La protein 2"/>
    <property type="match status" value="1"/>
</dbReference>
<keyword evidence="1 2" id="KW-0694">RNA-binding</keyword>
<evidence type="ECO:0000256" key="2">
    <source>
        <dbReference type="PROSITE-ProRule" id="PRU00176"/>
    </source>
</evidence>
<evidence type="ECO:0000313" key="4">
    <source>
        <dbReference type="EMBL" id="VDD20100.1"/>
    </source>
</evidence>
<dbReference type="SMART" id="SM00360">
    <property type="entry name" value="RRM"/>
    <property type="match status" value="1"/>
</dbReference>
<dbReference type="AlphaFoldDB" id="A0A3P6CZL0"/>
<dbReference type="SMART" id="SM00715">
    <property type="entry name" value="LA"/>
    <property type="match status" value="1"/>
</dbReference>
<dbReference type="InterPro" id="IPR035979">
    <property type="entry name" value="RBD_domain_sf"/>
</dbReference>
<dbReference type="GO" id="GO:0003723">
    <property type="term" value="F:RNA binding"/>
    <property type="evidence" value="ECO:0007669"/>
    <property type="project" value="UniProtKB-UniRule"/>
</dbReference>
<accession>A0A3P6CZL0</accession>
<dbReference type="PANTHER" id="PTHR46809:SF2">
    <property type="entry name" value="GH21273P"/>
    <property type="match status" value="1"/>
</dbReference>
<dbReference type="InterPro" id="IPR006630">
    <property type="entry name" value="La_HTH"/>
</dbReference>
<dbReference type="CDD" id="cd12291">
    <property type="entry name" value="RRM1_La"/>
    <property type="match status" value="1"/>
</dbReference>
<dbReference type="SUPFAM" id="SSF54928">
    <property type="entry name" value="RNA-binding domain, RBD"/>
    <property type="match status" value="1"/>
</dbReference>
<dbReference type="PROSITE" id="PS50102">
    <property type="entry name" value="RRM"/>
    <property type="match status" value="1"/>
</dbReference>
<reference evidence="4" key="1">
    <citation type="submission" date="2018-11" db="EMBL/GenBank/DDBJ databases">
        <authorList>
            <consortium name="Genoscope - CEA"/>
            <person name="William W."/>
        </authorList>
    </citation>
    <scope>NUCLEOTIDE SEQUENCE</scope>
</reference>
<dbReference type="InterPro" id="IPR036300">
    <property type="entry name" value="MIR_dom_sf"/>
</dbReference>